<reference evidence="10 11" key="1">
    <citation type="submission" date="2019-05" db="EMBL/GenBank/DDBJ databases">
        <title>Mikania micrantha, genome provides insights into the molecular mechanism of rapid growth.</title>
        <authorList>
            <person name="Liu B."/>
        </authorList>
    </citation>
    <scope>NUCLEOTIDE SEQUENCE [LARGE SCALE GENOMIC DNA]</scope>
    <source>
        <strain evidence="10">NLD-2019</strain>
        <tissue evidence="10">Leaf</tissue>
    </source>
</reference>
<evidence type="ECO:0000313" key="11">
    <source>
        <dbReference type="Proteomes" id="UP000326396"/>
    </source>
</evidence>
<evidence type="ECO:0000256" key="6">
    <source>
        <dbReference type="ARBA" id="ARBA00023136"/>
    </source>
</evidence>
<comment type="caution">
    <text evidence="10">The sequence shown here is derived from an EMBL/GenBank/DDBJ whole genome shotgun (WGS) entry which is preliminary data.</text>
</comment>
<dbReference type="PANTHER" id="PTHR31587:SF3">
    <property type="entry name" value="EXPRESSED PROTEIN"/>
    <property type="match status" value="1"/>
</dbReference>
<accession>A0A5N6MA20</accession>
<dbReference type="InterPro" id="IPR019358">
    <property type="entry name" value="NEMP_fam"/>
</dbReference>
<keyword evidence="5 9" id="KW-1133">Transmembrane helix</keyword>
<evidence type="ECO:0000256" key="2">
    <source>
        <dbReference type="ARBA" id="ARBA00005748"/>
    </source>
</evidence>
<dbReference type="GO" id="GO:0005637">
    <property type="term" value="C:nuclear inner membrane"/>
    <property type="evidence" value="ECO:0007669"/>
    <property type="project" value="UniProtKB-SubCell"/>
</dbReference>
<comment type="subcellular location">
    <subcellularLocation>
        <location evidence="1">Nucleus inner membrane</location>
        <topology evidence="1">Multi-pass membrane protein</topology>
        <orientation evidence="1">Nucleoplasmic side</orientation>
    </subcellularLocation>
</comment>
<dbReference type="PANTHER" id="PTHR31587">
    <property type="entry name" value="TRANSMEMBRANE PROTEIN (DUF2215)"/>
    <property type="match status" value="1"/>
</dbReference>
<keyword evidence="7" id="KW-0539">Nucleus</keyword>
<keyword evidence="4" id="KW-0732">Signal</keyword>
<feature type="transmembrane region" description="Helical" evidence="9">
    <location>
        <begin position="271"/>
        <end position="291"/>
    </location>
</feature>
<feature type="transmembrane region" description="Helical" evidence="9">
    <location>
        <begin position="229"/>
        <end position="251"/>
    </location>
</feature>
<gene>
    <name evidence="10" type="ORF">E3N88_32960</name>
</gene>
<feature type="region of interest" description="Disordered" evidence="8">
    <location>
        <begin position="481"/>
        <end position="505"/>
    </location>
</feature>
<feature type="transmembrane region" description="Helical" evidence="9">
    <location>
        <begin position="198"/>
        <end position="217"/>
    </location>
</feature>
<sequence length="521" mass="58337">MKSETTIMAITVIRTPTSALLLLLISYGFFGVSFCSDHLPLALQGIDVGHPTIDVTPKPMHEFSQGSKDVQYCERVPVYGISRMKIQSYAKAYKVMLVPSVVIPDKWHNKIQICFHQNASLGLCQCEKDDWKSVHKGSWSSNMSPYEQRFVDVKFLGGVSGSVTVTLDEVSQGWRYVLLLVGIALLFLAPVVSVWVPFYYTSSMAIGVLAVILILLYQGMKLLPTGRKSAFYLSMYTSLLGAGSFLVHYVAVFVNSILSNFGFSQEMQNPVSVFVLLTIIILGAGLGYWLVRKYVISEDGDVDVGVAQFIKWSMRTIAITCIFLSSNDTPLAMLAVGSSLFLYYMITSIKWHDYQAPPLSKKSNRWHFNGHRTPKAGRAEFLSRPKKSGSLGSPWNAPTNSFGWSNSPVKGIMVTTGDRGSTGSQHDFYSTFHKTPNRKKFSKEEWKEFTEESTRESVAELASSPEFTDWMINNANRIKLLPDNGSEDDVSRSDDDASVSDSTDGYFRKADRRGFFNWRKH</sequence>
<name>A0A5N6MA20_9ASTR</name>
<comment type="similarity">
    <text evidence="2">Belongs to the NEMP family.</text>
</comment>
<dbReference type="Pfam" id="PF10225">
    <property type="entry name" value="NEMP"/>
    <property type="match status" value="1"/>
</dbReference>
<evidence type="ECO:0000256" key="5">
    <source>
        <dbReference type="ARBA" id="ARBA00022989"/>
    </source>
</evidence>
<keyword evidence="11" id="KW-1185">Reference proteome</keyword>
<keyword evidence="3 9" id="KW-0812">Transmembrane</keyword>
<feature type="transmembrane region" description="Helical" evidence="9">
    <location>
        <begin position="331"/>
        <end position="351"/>
    </location>
</feature>
<evidence type="ECO:0000256" key="1">
    <source>
        <dbReference type="ARBA" id="ARBA00004575"/>
    </source>
</evidence>
<evidence type="ECO:0000256" key="4">
    <source>
        <dbReference type="ARBA" id="ARBA00022729"/>
    </source>
</evidence>
<dbReference type="Proteomes" id="UP000326396">
    <property type="component" value="Linkage Group LG6"/>
</dbReference>
<proteinExistence type="inferred from homology"/>
<evidence type="ECO:0000313" key="10">
    <source>
        <dbReference type="EMBL" id="KAD3337440.1"/>
    </source>
</evidence>
<feature type="transmembrane region" description="Helical" evidence="9">
    <location>
        <begin position="176"/>
        <end position="192"/>
    </location>
</feature>
<protein>
    <recommendedName>
        <fullName evidence="12">Transmembrane protein 194</fullName>
    </recommendedName>
</protein>
<organism evidence="10 11">
    <name type="scientific">Mikania micrantha</name>
    <name type="common">bitter vine</name>
    <dbReference type="NCBI Taxonomy" id="192012"/>
    <lineage>
        <taxon>Eukaryota</taxon>
        <taxon>Viridiplantae</taxon>
        <taxon>Streptophyta</taxon>
        <taxon>Embryophyta</taxon>
        <taxon>Tracheophyta</taxon>
        <taxon>Spermatophyta</taxon>
        <taxon>Magnoliopsida</taxon>
        <taxon>eudicotyledons</taxon>
        <taxon>Gunneridae</taxon>
        <taxon>Pentapetalae</taxon>
        <taxon>asterids</taxon>
        <taxon>campanulids</taxon>
        <taxon>Asterales</taxon>
        <taxon>Asteraceae</taxon>
        <taxon>Asteroideae</taxon>
        <taxon>Heliantheae alliance</taxon>
        <taxon>Eupatorieae</taxon>
        <taxon>Mikania</taxon>
    </lineage>
</organism>
<dbReference type="EMBL" id="SZYD01000016">
    <property type="protein sequence ID" value="KAD3337440.1"/>
    <property type="molecule type" value="Genomic_DNA"/>
</dbReference>
<evidence type="ECO:0008006" key="12">
    <source>
        <dbReference type="Google" id="ProtNLM"/>
    </source>
</evidence>
<evidence type="ECO:0000256" key="8">
    <source>
        <dbReference type="SAM" id="MobiDB-lite"/>
    </source>
</evidence>
<evidence type="ECO:0000256" key="7">
    <source>
        <dbReference type="ARBA" id="ARBA00023242"/>
    </source>
</evidence>
<evidence type="ECO:0000256" key="3">
    <source>
        <dbReference type="ARBA" id="ARBA00022692"/>
    </source>
</evidence>
<dbReference type="OrthoDB" id="772609at2759"/>
<keyword evidence="6 9" id="KW-0472">Membrane</keyword>
<evidence type="ECO:0000256" key="9">
    <source>
        <dbReference type="SAM" id="Phobius"/>
    </source>
</evidence>
<dbReference type="AlphaFoldDB" id="A0A5N6MA20"/>
<feature type="transmembrane region" description="Helical" evidence="9">
    <location>
        <begin position="6"/>
        <end position="30"/>
    </location>
</feature>